<dbReference type="SUPFAM" id="SSF54637">
    <property type="entry name" value="Thioesterase/thiol ester dehydrase-isomerase"/>
    <property type="match status" value="1"/>
</dbReference>
<evidence type="ECO:0000313" key="9">
    <source>
        <dbReference type="EMBL" id="PIW16374.1"/>
    </source>
</evidence>
<evidence type="ECO:0000313" key="10">
    <source>
        <dbReference type="Proteomes" id="UP000231019"/>
    </source>
</evidence>
<comment type="subcellular location">
    <subcellularLocation>
        <location evidence="1 8">Cytoplasm</location>
    </subcellularLocation>
</comment>
<evidence type="ECO:0000256" key="2">
    <source>
        <dbReference type="ARBA" id="ARBA00022490"/>
    </source>
</evidence>
<proteinExistence type="inferred from homology"/>
<comment type="function">
    <text evidence="7 8">Involved in unsaturated fatty acids biosynthesis. Catalyzes the dehydration of short chain beta-hydroxyacyl-ACPs and long chain saturated and unsaturated beta-hydroxyacyl-ACPs.</text>
</comment>
<dbReference type="GO" id="GO:0016020">
    <property type="term" value="C:membrane"/>
    <property type="evidence" value="ECO:0007669"/>
    <property type="project" value="GOC"/>
</dbReference>
<dbReference type="FunFam" id="3.10.129.10:FF:000001">
    <property type="entry name" value="3-hydroxyacyl-[acyl-carrier-protein] dehydratase FabZ"/>
    <property type="match status" value="1"/>
</dbReference>
<dbReference type="AlphaFoldDB" id="A0A2M7G4E8"/>
<keyword evidence="2 8" id="KW-0963">Cytoplasm</keyword>
<comment type="catalytic activity">
    <reaction evidence="8">
        <text>a (3R)-hydroxyacyl-[ACP] = a (2E)-enoyl-[ACP] + H2O</text>
        <dbReference type="Rhea" id="RHEA:13097"/>
        <dbReference type="Rhea" id="RHEA-COMP:9925"/>
        <dbReference type="Rhea" id="RHEA-COMP:9945"/>
        <dbReference type="ChEBI" id="CHEBI:15377"/>
        <dbReference type="ChEBI" id="CHEBI:78784"/>
        <dbReference type="ChEBI" id="CHEBI:78827"/>
        <dbReference type="EC" id="4.2.1.59"/>
    </reaction>
</comment>
<dbReference type="InterPro" id="IPR013114">
    <property type="entry name" value="FabA_FabZ"/>
</dbReference>
<gene>
    <name evidence="8 9" type="primary">fabZ</name>
    <name evidence="9" type="ORF">COW36_13275</name>
</gene>
<protein>
    <recommendedName>
        <fullName evidence="8">3-hydroxyacyl-[acyl-carrier-protein] dehydratase FabZ</fullName>
        <ecNumber evidence="8">4.2.1.59</ecNumber>
    </recommendedName>
    <alternativeName>
        <fullName evidence="8">(3R)-hydroxymyristoyl-[acyl-carrier-protein] dehydratase</fullName>
        <shortName evidence="8">(3R)-hydroxymyristoyl-ACP dehydrase</shortName>
    </alternativeName>
    <alternativeName>
        <fullName evidence="8">Beta-hydroxyacyl-ACP dehydratase</fullName>
    </alternativeName>
</protein>
<dbReference type="InterPro" id="IPR010084">
    <property type="entry name" value="FabZ"/>
</dbReference>
<dbReference type="NCBIfam" id="TIGR01750">
    <property type="entry name" value="fabZ"/>
    <property type="match status" value="1"/>
</dbReference>
<dbReference type="GO" id="GO:0019171">
    <property type="term" value="F:(3R)-hydroxyacyl-[acyl-carrier-protein] dehydratase activity"/>
    <property type="evidence" value="ECO:0007669"/>
    <property type="project" value="UniProtKB-EC"/>
</dbReference>
<evidence type="ECO:0000256" key="5">
    <source>
        <dbReference type="ARBA" id="ARBA00023098"/>
    </source>
</evidence>
<dbReference type="InterPro" id="IPR029069">
    <property type="entry name" value="HotDog_dom_sf"/>
</dbReference>
<evidence type="ECO:0000256" key="8">
    <source>
        <dbReference type="HAMAP-Rule" id="MF_00406"/>
    </source>
</evidence>
<keyword evidence="6 8" id="KW-0456">Lyase</keyword>
<comment type="similarity">
    <text evidence="8">Belongs to the thioester dehydratase family. FabZ subfamily.</text>
</comment>
<keyword evidence="5 8" id="KW-0443">Lipid metabolism</keyword>
<feature type="active site" evidence="8">
    <location>
        <position position="48"/>
    </location>
</feature>
<keyword evidence="4 8" id="KW-0441">Lipid A biosynthesis</keyword>
<evidence type="ECO:0000256" key="1">
    <source>
        <dbReference type="ARBA" id="ARBA00004496"/>
    </source>
</evidence>
<dbReference type="Gene3D" id="3.10.129.10">
    <property type="entry name" value="Hotdog Thioesterase"/>
    <property type="match status" value="1"/>
</dbReference>
<accession>A0A2M7G4E8</accession>
<evidence type="ECO:0000256" key="3">
    <source>
        <dbReference type="ARBA" id="ARBA00022516"/>
    </source>
</evidence>
<dbReference type="CDD" id="cd01288">
    <property type="entry name" value="FabZ"/>
    <property type="match status" value="1"/>
</dbReference>
<dbReference type="HAMAP" id="MF_00406">
    <property type="entry name" value="FabZ"/>
    <property type="match status" value="1"/>
</dbReference>
<dbReference type="PANTHER" id="PTHR30272:SF1">
    <property type="entry name" value="3-HYDROXYACYL-[ACYL-CARRIER-PROTEIN] DEHYDRATASE"/>
    <property type="match status" value="1"/>
</dbReference>
<dbReference type="GO" id="GO:0005737">
    <property type="term" value="C:cytoplasm"/>
    <property type="evidence" value="ECO:0007669"/>
    <property type="project" value="UniProtKB-SubCell"/>
</dbReference>
<dbReference type="Pfam" id="PF07977">
    <property type="entry name" value="FabA"/>
    <property type="match status" value="1"/>
</dbReference>
<evidence type="ECO:0000256" key="7">
    <source>
        <dbReference type="ARBA" id="ARBA00025049"/>
    </source>
</evidence>
<dbReference type="EC" id="4.2.1.59" evidence="8"/>
<dbReference type="Proteomes" id="UP000231019">
    <property type="component" value="Unassembled WGS sequence"/>
</dbReference>
<evidence type="ECO:0000256" key="6">
    <source>
        <dbReference type="ARBA" id="ARBA00023239"/>
    </source>
</evidence>
<dbReference type="EMBL" id="PFFQ01000038">
    <property type="protein sequence ID" value="PIW16374.1"/>
    <property type="molecule type" value="Genomic_DNA"/>
</dbReference>
<dbReference type="NCBIfam" id="NF000582">
    <property type="entry name" value="PRK00006.1"/>
    <property type="match status" value="1"/>
</dbReference>
<evidence type="ECO:0000256" key="4">
    <source>
        <dbReference type="ARBA" id="ARBA00022556"/>
    </source>
</evidence>
<dbReference type="GO" id="GO:0009245">
    <property type="term" value="P:lipid A biosynthetic process"/>
    <property type="evidence" value="ECO:0007669"/>
    <property type="project" value="UniProtKB-UniRule"/>
</dbReference>
<reference evidence="9 10" key="1">
    <citation type="submission" date="2017-09" db="EMBL/GenBank/DDBJ databases">
        <title>Depth-based differentiation of microbial function through sediment-hosted aquifers and enrichment of novel symbionts in the deep terrestrial subsurface.</title>
        <authorList>
            <person name="Probst A.J."/>
            <person name="Ladd B."/>
            <person name="Jarett J.K."/>
            <person name="Geller-Mcgrath D.E."/>
            <person name="Sieber C.M."/>
            <person name="Emerson J.B."/>
            <person name="Anantharaman K."/>
            <person name="Thomas B.C."/>
            <person name="Malmstrom R."/>
            <person name="Stieglmeier M."/>
            <person name="Klingl A."/>
            <person name="Woyke T."/>
            <person name="Ryan C.M."/>
            <person name="Banfield J.F."/>
        </authorList>
    </citation>
    <scope>NUCLEOTIDE SEQUENCE [LARGE SCALE GENOMIC DNA]</scope>
    <source>
        <strain evidence="9">CG17_big_fil_post_rev_8_21_14_2_50_48_46</strain>
    </source>
</reference>
<comment type="caution">
    <text evidence="9">The sequence shown here is derived from an EMBL/GenBank/DDBJ whole genome shotgun (WGS) entry which is preliminary data.</text>
</comment>
<sequence length="146" mass="16075">MLNILEIQRILPHRYPFLLLDRVISCETGKRAVGIKNVSANEPFFQGHFPKHPIMPGVLIIEAMAQLGGVLLLQLAPPGEKLALLTGVDKVRFRRPVMPGDQLRLEAEILKIHGNMGKIKTLASVEGQGVSEGELLFCLSDYDAVP</sequence>
<name>A0A2M7G4E8_9BACT</name>
<keyword evidence="3 8" id="KW-0444">Lipid biosynthesis</keyword>
<dbReference type="PANTHER" id="PTHR30272">
    <property type="entry name" value="3-HYDROXYACYL-[ACYL-CARRIER-PROTEIN] DEHYDRATASE"/>
    <property type="match status" value="1"/>
</dbReference>
<dbReference type="GO" id="GO:0006633">
    <property type="term" value="P:fatty acid biosynthetic process"/>
    <property type="evidence" value="ECO:0007669"/>
    <property type="project" value="UniProtKB-UniRule"/>
</dbReference>
<organism evidence="9 10">
    <name type="scientific">bacterium (Candidatus Blackallbacteria) CG17_big_fil_post_rev_8_21_14_2_50_48_46</name>
    <dbReference type="NCBI Taxonomy" id="2014261"/>
    <lineage>
        <taxon>Bacteria</taxon>
        <taxon>Candidatus Blackallbacteria</taxon>
    </lineage>
</organism>